<evidence type="ECO:0000256" key="1">
    <source>
        <dbReference type="SAM" id="MobiDB-lite"/>
    </source>
</evidence>
<dbReference type="AlphaFoldDB" id="L7CKV1"/>
<comment type="caution">
    <text evidence="2">The sequence shown here is derived from an EMBL/GenBank/DDBJ whole genome shotgun (WGS) entry which is preliminary data.</text>
</comment>
<dbReference type="Proteomes" id="UP000010959">
    <property type="component" value="Unassembled WGS sequence"/>
</dbReference>
<dbReference type="EMBL" id="AMWG01000028">
    <property type="protein sequence ID" value="ELP34603.1"/>
    <property type="molecule type" value="Genomic_DNA"/>
</dbReference>
<evidence type="ECO:0000313" key="3">
    <source>
        <dbReference type="Proteomes" id="UP000010959"/>
    </source>
</evidence>
<organism evidence="2 3">
    <name type="scientific">Rhodopirellula baltica SWK14</name>
    <dbReference type="NCBI Taxonomy" id="993516"/>
    <lineage>
        <taxon>Bacteria</taxon>
        <taxon>Pseudomonadati</taxon>
        <taxon>Planctomycetota</taxon>
        <taxon>Planctomycetia</taxon>
        <taxon>Pirellulales</taxon>
        <taxon>Pirellulaceae</taxon>
        <taxon>Rhodopirellula</taxon>
    </lineage>
</organism>
<gene>
    <name evidence="2" type="ORF">RBSWK_01502</name>
</gene>
<proteinExistence type="predicted"/>
<reference evidence="2 3" key="1">
    <citation type="journal article" date="2013" name="Mar. Genomics">
        <title>Expression of sulfatases in Rhodopirellula baltica and the diversity of sulfatases in the genus Rhodopirellula.</title>
        <authorList>
            <person name="Wegner C.E."/>
            <person name="Richter-Heitmann T."/>
            <person name="Klindworth A."/>
            <person name="Klockow C."/>
            <person name="Richter M."/>
            <person name="Achstetter T."/>
            <person name="Glockner F.O."/>
            <person name="Harder J."/>
        </authorList>
    </citation>
    <scope>NUCLEOTIDE SEQUENCE [LARGE SCALE GENOMIC DNA]</scope>
    <source>
        <strain evidence="2 3">SWK14</strain>
    </source>
</reference>
<feature type="region of interest" description="Disordered" evidence="1">
    <location>
        <begin position="1"/>
        <end position="23"/>
    </location>
</feature>
<evidence type="ECO:0000313" key="2">
    <source>
        <dbReference type="EMBL" id="ELP34603.1"/>
    </source>
</evidence>
<name>L7CKV1_RHOBT</name>
<protein>
    <submittedName>
        <fullName evidence="2">Uncharacterized protein</fullName>
    </submittedName>
</protein>
<feature type="compositionally biased region" description="Polar residues" evidence="1">
    <location>
        <begin position="10"/>
        <end position="23"/>
    </location>
</feature>
<sequence>MEDIAKRGAYSTTRQRRLSNQMRNPLEIERRPTFILRLACLTGVFRE</sequence>
<accession>L7CKV1</accession>